<keyword evidence="3" id="KW-0804">Transcription</keyword>
<dbReference type="PANTHER" id="PTHR33154">
    <property type="entry name" value="TRANSCRIPTIONAL REGULATOR, ARSR FAMILY"/>
    <property type="match status" value="1"/>
</dbReference>
<dbReference type="Gene3D" id="1.10.10.10">
    <property type="entry name" value="Winged helix-like DNA-binding domain superfamily/Winged helix DNA-binding domain"/>
    <property type="match status" value="1"/>
</dbReference>
<dbReference type="KEGG" id="ain:Acin_2365"/>
<dbReference type="CDD" id="cd00090">
    <property type="entry name" value="HTH_ARSR"/>
    <property type="match status" value="1"/>
</dbReference>
<dbReference type="GO" id="GO:0003677">
    <property type="term" value="F:DNA binding"/>
    <property type="evidence" value="ECO:0007669"/>
    <property type="project" value="UniProtKB-KW"/>
</dbReference>
<dbReference type="InterPro" id="IPR011991">
    <property type="entry name" value="ArsR-like_HTH"/>
</dbReference>
<dbReference type="InterPro" id="IPR036388">
    <property type="entry name" value="WH-like_DNA-bd_sf"/>
</dbReference>
<dbReference type="SUPFAM" id="SSF46785">
    <property type="entry name" value="Winged helix' DNA-binding domain"/>
    <property type="match status" value="1"/>
</dbReference>
<evidence type="ECO:0000259" key="4">
    <source>
        <dbReference type="PROSITE" id="PS50987"/>
    </source>
</evidence>
<dbReference type="InterPro" id="IPR001845">
    <property type="entry name" value="HTH_ArsR_DNA-bd_dom"/>
</dbReference>
<accession>G4Q775</accession>
<dbReference type="SMART" id="SM00418">
    <property type="entry name" value="HTH_ARSR"/>
    <property type="match status" value="1"/>
</dbReference>
<keyword evidence="1" id="KW-0805">Transcription regulation</keyword>
<evidence type="ECO:0000256" key="1">
    <source>
        <dbReference type="ARBA" id="ARBA00023015"/>
    </source>
</evidence>
<dbReference type="InterPro" id="IPR036390">
    <property type="entry name" value="WH_DNA-bd_sf"/>
</dbReference>
<dbReference type="Pfam" id="PF01022">
    <property type="entry name" value="HTH_5"/>
    <property type="match status" value="1"/>
</dbReference>
<keyword evidence="6" id="KW-1185">Reference proteome</keyword>
<dbReference type="PRINTS" id="PR00778">
    <property type="entry name" value="HTHARSR"/>
</dbReference>
<name>G4Q775_ACIIR</name>
<evidence type="ECO:0000256" key="3">
    <source>
        <dbReference type="ARBA" id="ARBA00023163"/>
    </source>
</evidence>
<dbReference type="RefSeq" id="WP_014129153.1">
    <property type="nucleotide sequence ID" value="NC_016077.1"/>
</dbReference>
<evidence type="ECO:0000313" key="6">
    <source>
        <dbReference type="Proteomes" id="UP000007093"/>
    </source>
</evidence>
<dbReference type="PROSITE" id="PS50987">
    <property type="entry name" value="HTH_ARSR_2"/>
    <property type="match status" value="1"/>
</dbReference>
<sequence length="107" mass="12020">MKEKDLAIMEQFRKCIPIFSVLNDAKRQEIILILTDFPGEGLTVNGITERIDLSRPAVSHHLKVLKQAGVIGVRSCGVENHYYLTFKAALRNLKILVAQVEASCDLR</sequence>
<dbReference type="STRING" id="568816.Acin_2365"/>
<organism evidence="5 6">
    <name type="scientific">Acidaminococcus intestini (strain RyC-MR95)</name>
    <dbReference type="NCBI Taxonomy" id="568816"/>
    <lineage>
        <taxon>Bacteria</taxon>
        <taxon>Bacillati</taxon>
        <taxon>Bacillota</taxon>
        <taxon>Negativicutes</taxon>
        <taxon>Acidaminococcales</taxon>
        <taxon>Acidaminococcaceae</taxon>
        <taxon>Acidaminococcus</taxon>
    </lineage>
</organism>
<gene>
    <name evidence="5" type="ordered locus">Acin_2365</name>
</gene>
<evidence type="ECO:0000256" key="2">
    <source>
        <dbReference type="ARBA" id="ARBA00023125"/>
    </source>
</evidence>
<evidence type="ECO:0000313" key="5">
    <source>
        <dbReference type="EMBL" id="AEQ23557.1"/>
    </source>
</evidence>
<dbReference type="GeneID" id="92879534"/>
<dbReference type="PATRIC" id="fig|568816.4.peg.2295"/>
<protein>
    <submittedName>
        <fullName evidence="5">Arsenical resistance repressor arsR</fullName>
    </submittedName>
</protein>
<dbReference type="PANTHER" id="PTHR33154:SF33">
    <property type="entry name" value="TRANSCRIPTIONAL REPRESSOR SDPR"/>
    <property type="match status" value="1"/>
</dbReference>
<proteinExistence type="predicted"/>
<dbReference type="EMBL" id="CP003058">
    <property type="protein sequence ID" value="AEQ23557.1"/>
    <property type="molecule type" value="Genomic_DNA"/>
</dbReference>
<dbReference type="InterPro" id="IPR051081">
    <property type="entry name" value="HTH_MetalResp_TranReg"/>
</dbReference>
<dbReference type="Proteomes" id="UP000007093">
    <property type="component" value="Chromosome"/>
</dbReference>
<dbReference type="GO" id="GO:0003700">
    <property type="term" value="F:DNA-binding transcription factor activity"/>
    <property type="evidence" value="ECO:0007669"/>
    <property type="project" value="InterPro"/>
</dbReference>
<dbReference type="HOGENOM" id="CLU_097806_8_1_9"/>
<dbReference type="InParanoid" id="G4Q775"/>
<feature type="domain" description="HTH arsR-type" evidence="4">
    <location>
        <begin position="7"/>
        <end position="104"/>
    </location>
</feature>
<keyword evidence="2" id="KW-0238">DNA-binding</keyword>
<reference evidence="5 6" key="1">
    <citation type="journal article" date="2011" name="J. Bacteriol.">
        <title>Complete genome sequence of Acidaminococcus intestini RYC-MR95, a Gram-negative bacterium from the phylum Firmicutes.</title>
        <authorList>
            <person name="D'Auria G."/>
            <person name="Galan J.C."/>
            <person name="Rodriguez-Alcayna M."/>
            <person name="Moya A."/>
            <person name="Baquero F."/>
            <person name="Latorre A."/>
        </authorList>
    </citation>
    <scope>NUCLEOTIDE SEQUENCE [LARGE SCALE GENOMIC DNA]</scope>
    <source>
        <strain evidence="5 6">RyC-MR95</strain>
    </source>
</reference>
<dbReference type="AlphaFoldDB" id="G4Q775"/>
<dbReference type="eggNOG" id="COG0640">
    <property type="taxonomic scope" value="Bacteria"/>
</dbReference>